<dbReference type="InterPro" id="IPR039319">
    <property type="entry name" value="ELF3-like"/>
</dbReference>
<protein>
    <submittedName>
        <fullName evidence="2">Uncharacterized protein</fullName>
    </submittedName>
</protein>
<dbReference type="PANTHER" id="PTHR34281:SF2">
    <property type="entry name" value="PROTEIN EARLY FLOWERING 3"/>
    <property type="match status" value="1"/>
</dbReference>
<comment type="caution">
    <text evidence="2">The sequence shown here is derived from an EMBL/GenBank/DDBJ whole genome shotgun (WGS) entry which is preliminary data.</text>
</comment>
<sequence>MDPLQVQSEMMKHHQGSSFGFAKLQFGVRRSPLLKGIASVADNTLIELQGSLSNQGEKLAAYAQQLREECSANEEKQLLEKVAELLASSRWSLRRLGYRPFLVLHRMLSCKPATDVQTTVDDLRESSACRTSKLQQEVSSMQDFTHTVKDEWNIYMEKTDSEDTATVESGKRALEEALQHCQERVFAEQVFELHRLIKVQRYLAGSPHLLLENNPRVKEPAMKVPPKKLPKSPTPIAKQRSGSQKPIQSHDQNEPDASSTKVSPWIFNPPPGNQWLVSVMSAMEGLVYKPYRGSFPPNEGFMAPSYGAPVLNQVQSEMMKHHQGSSFGFAKLQFGVRLSP</sequence>
<dbReference type="Proteomes" id="UP000541444">
    <property type="component" value="Unassembled WGS sequence"/>
</dbReference>
<feature type="compositionally biased region" description="Polar residues" evidence="1">
    <location>
        <begin position="240"/>
        <end position="262"/>
    </location>
</feature>
<dbReference type="PANTHER" id="PTHR34281">
    <property type="entry name" value="PROTEIN EARLY FLOWERING 3"/>
    <property type="match status" value="1"/>
</dbReference>
<evidence type="ECO:0000313" key="2">
    <source>
        <dbReference type="EMBL" id="KAF6165330.1"/>
    </source>
</evidence>
<dbReference type="AlphaFoldDB" id="A0A7J7NEA0"/>
<name>A0A7J7NEA0_9MAGN</name>
<evidence type="ECO:0000313" key="3">
    <source>
        <dbReference type="Proteomes" id="UP000541444"/>
    </source>
</evidence>
<evidence type="ECO:0000256" key="1">
    <source>
        <dbReference type="SAM" id="MobiDB-lite"/>
    </source>
</evidence>
<feature type="non-terminal residue" evidence="2">
    <location>
        <position position="1"/>
    </location>
</feature>
<gene>
    <name evidence="2" type="ORF">GIB67_018774</name>
</gene>
<accession>A0A7J7NEA0</accession>
<dbReference type="GO" id="GO:2000028">
    <property type="term" value="P:regulation of photoperiodism, flowering"/>
    <property type="evidence" value="ECO:0007669"/>
    <property type="project" value="InterPro"/>
</dbReference>
<dbReference type="EMBL" id="JACGCM010000854">
    <property type="protein sequence ID" value="KAF6165330.1"/>
    <property type="molecule type" value="Genomic_DNA"/>
</dbReference>
<reference evidence="2 3" key="1">
    <citation type="journal article" date="2020" name="IScience">
        <title>Genome Sequencing of the Endangered Kingdonia uniflora (Circaeasteraceae, Ranunculales) Reveals Potential Mechanisms of Evolutionary Specialization.</title>
        <authorList>
            <person name="Sun Y."/>
            <person name="Deng T."/>
            <person name="Zhang A."/>
            <person name="Moore M.J."/>
            <person name="Landis J.B."/>
            <person name="Lin N."/>
            <person name="Zhang H."/>
            <person name="Zhang X."/>
            <person name="Huang J."/>
            <person name="Zhang X."/>
            <person name="Sun H."/>
            <person name="Wang H."/>
        </authorList>
    </citation>
    <scope>NUCLEOTIDE SEQUENCE [LARGE SCALE GENOMIC DNA]</scope>
    <source>
        <strain evidence="2">TB1705</strain>
        <tissue evidence="2">Leaf</tissue>
    </source>
</reference>
<keyword evidence="3" id="KW-1185">Reference proteome</keyword>
<feature type="region of interest" description="Disordered" evidence="1">
    <location>
        <begin position="214"/>
        <end position="263"/>
    </location>
</feature>
<proteinExistence type="predicted"/>
<organism evidence="2 3">
    <name type="scientific">Kingdonia uniflora</name>
    <dbReference type="NCBI Taxonomy" id="39325"/>
    <lineage>
        <taxon>Eukaryota</taxon>
        <taxon>Viridiplantae</taxon>
        <taxon>Streptophyta</taxon>
        <taxon>Embryophyta</taxon>
        <taxon>Tracheophyta</taxon>
        <taxon>Spermatophyta</taxon>
        <taxon>Magnoliopsida</taxon>
        <taxon>Ranunculales</taxon>
        <taxon>Circaeasteraceae</taxon>
        <taxon>Kingdonia</taxon>
    </lineage>
</organism>